<dbReference type="Proteomes" id="UP001060215">
    <property type="component" value="Chromosome 7"/>
</dbReference>
<reference evidence="1 2" key="1">
    <citation type="journal article" date="2022" name="Plant J.">
        <title>Chromosome-level genome of Camellia lanceoleosa provides a valuable resource for understanding genome evolution and self-incompatibility.</title>
        <authorList>
            <person name="Gong W."/>
            <person name="Xiao S."/>
            <person name="Wang L."/>
            <person name="Liao Z."/>
            <person name="Chang Y."/>
            <person name="Mo W."/>
            <person name="Hu G."/>
            <person name="Li W."/>
            <person name="Zhao G."/>
            <person name="Zhu H."/>
            <person name="Hu X."/>
            <person name="Ji K."/>
            <person name="Xiang X."/>
            <person name="Song Q."/>
            <person name="Yuan D."/>
            <person name="Jin S."/>
            <person name="Zhang L."/>
        </authorList>
    </citation>
    <scope>NUCLEOTIDE SEQUENCE [LARGE SCALE GENOMIC DNA]</scope>
    <source>
        <strain evidence="1">SQ_2022a</strain>
    </source>
</reference>
<dbReference type="EMBL" id="CM045764">
    <property type="protein sequence ID" value="KAI8005621.1"/>
    <property type="molecule type" value="Genomic_DNA"/>
</dbReference>
<evidence type="ECO:0000313" key="1">
    <source>
        <dbReference type="EMBL" id="KAI8005621.1"/>
    </source>
</evidence>
<name>A0ACC0H1B1_9ERIC</name>
<evidence type="ECO:0000313" key="2">
    <source>
        <dbReference type="Proteomes" id="UP001060215"/>
    </source>
</evidence>
<organism evidence="1 2">
    <name type="scientific">Camellia lanceoleosa</name>
    <dbReference type="NCBI Taxonomy" id="1840588"/>
    <lineage>
        <taxon>Eukaryota</taxon>
        <taxon>Viridiplantae</taxon>
        <taxon>Streptophyta</taxon>
        <taxon>Embryophyta</taxon>
        <taxon>Tracheophyta</taxon>
        <taxon>Spermatophyta</taxon>
        <taxon>Magnoliopsida</taxon>
        <taxon>eudicotyledons</taxon>
        <taxon>Gunneridae</taxon>
        <taxon>Pentapetalae</taxon>
        <taxon>asterids</taxon>
        <taxon>Ericales</taxon>
        <taxon>Theaceae</taxon>
        <taxon>Camellia</taxon>
    </lineage>
</organism>
<sequence>MAVSELTSAQQCNDDFGVRLNGHLDGHVVTSGYMKSLSGPIKSWPEVHLEALDLKDTSKELDKGLSKQLMHAATSDRKKARQRRRSWKLPFSARRRGHSEAVARRNSQKEALFRSASAALSRSLANRDNSRSRGSAGILNEAQATLCMGKLLGVEFGQDEESIVNRIVQLEQQDKEKVGVRLGSPSRNVAVLATILVVFGLQCSYSLPVNEELDWPPNLEGSLVLNSSLAHTLQAEETALQSLHDKKQEGVEDKYGLRRSKKRDAKLKRVEASLAGARALIRNAMINQNRSSPLQDSDYIPNGDIYRNAYDFHRK</sequence>
<protein>
    <submittedName>
        <fullName evidence="1">Glycosyltransferase</fullName>
    </submittedName>
</protein>
<comment type="caution">
    <text evidence="1">The sequence shown here is derived from an EMBL/GenBank/DDBJ whole genome shotgun (WGS) entry which is preliminary data.</text>
</comment>
<keyword evidence="2" id="KW-1185">Reference proteome</keyword>
<proteinExistence type="predicted"/>
<gene>
    <name evidence="1" type="ORF">LOK49_LG07G02800</name>
</gene>
<accession>A0ACC0H1B1</accession>